<dbReference type="WBParaSite" id="TMUE_1000003934.1">
    <property type="protein sequence ID" value="TMUE_1000003934.1"/>
    <property type="gene ID" value="WBGene00286788"/>
</dbReference>
<reference evidence="3" key="1">
    <citation type="submission" date="2019-12" db="UniProtKB">
        <authorList>
            <consortium name="WormBaseParasite"/>
        </authorList>
    </citation>
    <scope>IDENTIFICATION</scope>
</reference>
<proteinExistence type="predicted"/>
<feature type="compositionally biased region" description="Basic and acidic residues" evidence="1">
    <location>
        <begin position="81"/>
        <end position="98"/>
    </location>
</feature>
<feature type="compositionally biased region" description="Polar residues" evidence="1">
    <location>
        <begin position="38"/>
        <end position="48"/>
    </location>
</feature>
<organism evidence="2 3">
    <name type="scientific">Trichuris muris</name>
    <name type="common">Mouse whipworm</name>
    <dbReference type="NCBI Taxonomy" id="70415"/>
    <lineage>
        <taxon>Eukaryota</taxon>
        <taxon>Metazoa</taxon>
        <taxon>Ecdysozoa</taxon>
        <taxon>Nematoda</taxon>
        <taxon>Enoplea</taxon>
        <taxon>Dorylaimia</taxon>
        <taxon>Trichinellida</taxon>
        <taxon>Trichuridae</taxon>
        <taxon>Trichuris</taxon>
    </lineage>
</organism>
<evidence type="ECO:0000313" key="3">
    <source>
        <dbReference type="WBParaSite" id="TMUE_1000003934.1"/>
    </source>
</evidence>
<dbReference type="AlphaFoldDB" id="A0A5S6Q9L3"/>
<feature type="region of interest" description="Disordered" evidence="1">
    <location>
        <begin position="1"/>
        <end position="54"/>
    </location>
</feature>
<evidence type="ECO:0000256" key="1">
    <source>
        <dbReference type="SAM" id="MobiDB-lite"/>
    </source>
</evidence>
<feature type="compositionally biased region" description="Basic and acidic residues" evidence="1">
    <location>
        <begin position="1"/>
        <end position="17"/>
    </location>
</feature>
<accession>A0A5S6Q9L3</accession>
<evidence type="ECO:0000313" key="2">
    <source>
        <dbReference type="Proteomes" id="UP000046395"/>
    </source>
</evidence>
<protein>
    <submittedName>
        <fullName evidence="3">Uncharacterized protein</fullName>
    </submittedName>
</protein>
<name>A0A5S6Q9L3_TRIMR</name>
<keyword evidence="2" id="KW-1185">Reference proteome</keyword>
<feature type="region of interest" description="Disordered" evidence="1">
    <location>
        <begin position="81"/>
        <end position="110"/>
    </location>
</feature>
<dbReference type="Proteomes" id="UP000046395">
    <property type="component" value="Unassembled WGS sequence"/>
</dbReference>
<sequence length="110" mass="12571">MSDDDSRLTINRKKDDMNANGLWPKRSPMQPKLDEWNSSHSRGISRQLKSMDWNKVIDQQSRTFSPRKEGPPLHVAWTAMKVEKNSNDTAKKQDEENKAMNTTGPGKCGK</sequence>